<dbReference type="CDD" id="cd00067">
    <property type="entry name" value="GAL4"/>
    <property type="match status" value="1"/>
</dbReference>
<evidence type="ECO:0000313" key="7">
    <source>
        <dbReference type="EMBL" id="OGE47760.1"/>
    </source>
</evidence>
<dbReference type="RefSeq" id="XP_022483218.1">
    <property type="nucleotide sequence ID" value="XM_022636910.1"/>
</dbReference>
<evidence type="ECO:0000259" key="6">
    <source>
        <dbReference type="PROSITE" id="PS50048"/>
    </source>
</evidence>
<sequence>MPPLRAHTKSRNGCDQCRSRRVKCDERGPPCSNCTTRELDCTYLKVAAARGRATNSRRPSSDPARSLSGGSPASAAAHAPTVSVAPTALPAVAVAVSANPVTDSSPIQPNTFGINNLELMHKYSTETYQSLCVSESEITVWQTTVPRLALQHDYLMNGILALASMHIATSAEPAKALLYHDTGLQYYNRSLTPFRNAIDSISPRNCDAVFAHSIVMIAISITAPRLTATKDECSSITENIVILFELLQGVKKILQVSQSWINLELFSQGAFWKSEPAELDSDTEAALTLLSALNDEVMIGIYSDQHRINKQVIAHLRHCYGKFARSPDPAPVLAWLAAVEKDFVDSLRCRQPFSLLILMYWGVLLKELDGQRWWAKNSGNALVSELYLALRSGDPRWDKALAWVQRKMAL</sequence>
<dbReference type="PROSITE" id="PS00463">
    <property type="entry name" value="ZN2_CY6_FUNGAL_1"/>
    <property type="match status" value="1"/>
</dbReference>
<dbReference type="Gene3D" id="4.10.240.10">
    <property type="entry name" value="Zn(2)-C6 fungal-type DNA-binding domain"/>
    <property type="match status" value="1"/>
</dbReference>
<dbReference type="SUPFAM" id="SSF57701">
    <property type="entry name" value="Zn2/Cys6 DNA-binding domain"/>
    <property type="match status" value="1"/>
</dbReference>
<dbReference type="InterPro" id="IPR021858">
    <property type="entry name" value="Fun_TF"/>
</dbReference>
<keyword evidence="3" id="KW-0804">Transcription</keyword>
<dbReference type="PROSITE" id="PS50048">
    <property type="entry name" value="ZN2_CY6_FUNGAL_2"/>
    <property type="match status" value="1"/>
</dbReference>
<dbReference type="Pfam" id="PF11951">
    <property type="entry name" value="Fungal_trans_2"/>
    <property type="match status" value="1"/>
</dbReference>
<dbReference type="Proteomes" id="UP000177622">
    <property type="component" value="Unassembled WGS sequence"/>
</dbReference>
<keyword evidence="8" id="KW-1185">Reference proteome</keyword>
<dbReference type="InterPro" id="IPR036864">
    <property type="entry name" value="Zn2-C6_fun-type_DNA-bd_sf"/>
</dbReference>
<reference evidence="7 8" key="1">
    <citation type="journal article" date="2016" name="Sci. Rep.">
        <title>Penicillium arizonense, a new, genome sequenced fungal species, reveals a high chemical diversity in secreted metabolites.</title>
        <authorList>
            <person name="Grijseels S."/>
            <person name="Nielsen J.C."/>
            <person name="Randelovic M."/>
            <person name="Nielsen J."/>
            <person name="Nielsen K.F."/>
            <person name="Workman M."/>
            <person name="Frisvad J.C."/>
        </authorList>
    </citation>
    <scope>NUCLEOTIDE SEQUENCE [LARGE SCALE GENOMIC DNA]</scope>
    <source>
        <strain evidence="7 8">CBS 141311</strain>
    </source>
</reference>
<feature type="region of interest" description="Disordered" evidence="5">
    <location>
        <begin position="52"/>
        <end position="78"/>
    </location>
</feature>
<dbReference type="SMART" id="SM00066">
    <property type="entry name" value="GAL4"/>
    <property type="match status" value="1"/>
</dbReference>
<evidence type="ECO:0000256" key="4">
    <source>
        <dbReference type="ARBA" id="ARBA00023242"/>
    </source>
</evidence>
<comment type="caution">
    <text evidence="7">The sequence shown here is derived from an EMBL/GenBank/DDBJ whole genome shotgun (WGS) entry which is preliminary data.</text>
</comment>
<evidence type="ECO:0000256" key="3">
    <source>
        <dbReference type="ARBA" id="ARBA00023163"/>
    </source>
</evidence>
<protein>
    <recommendedName>
        <fullName evidence="6">Zn(2)-C6 fungal-type domain-containing protein</fullName>
    </recommendedName>
</protein>
<dbReference type="PANTHER" id="PTHR47784:SF10">
    <property type="entry name" value="TRANSCRIPTION FACTOR, PUTATIVE (AFU_ORTHOLOGUE AFUA_6G14150)-RELATED"/>
    <property type="match status" value="1"/>
</dbReference>
<dbReference type="OrthoDB" id="5295362at2759"/>
<keyword evidence="4" id="KW-0539">Nucleus</keyword>
<keyword evidence="1" id="KW-0805">Transcription regulation</keyword>
<dbReference type="PANTHER" id="PTHR47784">
    <property type="entry name" value="STEROL UPTAKE CONTROL PROTEIN 2"/>
    <property type="match status" value="1"/>
</dbReference>
<feature type="region of interest" description="Disordered" evidence="5">
    <location>
        <begin position="1"/>
        <end position="30"/>
    </location>
</feature>
<name>A0A1F5L462_PENAI</name>
<dbReference type="GeneID" id="34581644"/>
<feature type="domain" description="Zn(2)-C6 fungal-type" evidence="6">
    <location>
        <begin position="13"/>
        <end position="43"/>
    </location>
</feature>
<dbReference type="GO" id="GO:0008270">
    <property type="term" value="F:zinc ion binding"/>
    <property type="evidence" value="ECO:0007669"/>
    <property type="project" value="InterPro"/>
</dbReference>
<dbReference type="STRING" id="1835702.A0A1F5L462"/>
<evidence type="ECO:0000256" key="5">
    <source>
        <dbReference type="SAM" id="MobiDB-lite"/>
    </source>
</evidence>
<gene>
    <name evidence="7" type="ORF">PENARI_c037G04710</name>
</gene>
<proteinExistence type="predicted"/>
<organism evidence="7 8">
    <name type="scientific">Penicillium arizonense</name>
    <dbReference type="NCBI Taxonomy" id="1835702"/>
    <lineage>
        <taxon>Eukaryota</taxon>
        <taxon>Fungi</taxon>
        <taxon>Dikarya</taxon>
        <taxon>Ascomycota</taxon>
        <taxon>Pezizomycotina</taxon>
        <taxon>Eurotiomycetes</taxon>
        <taxon>Eurotiomycetidae</taxon>
        <taxon>Eurotiales</taxon>
        <taxon>Aspergillaceae</taxon>
        <taxon>Penicillium</taxon>
    </lineage>
</organism>
<dbReference type="GO" id="GO:0003677">
    <property type="term" value="F:DNA binding"/>
    <property type="evidence" value="ECO:0007669"/>
    <property type="project" value="UniProtKB-KW"/>
</dbReference>
<accession>A0A1F5L462</accession>
<dbReference type="InterPro" id="IPR053157">
    <property type="entry name" value="Sterol_Uptake_Regulator"/>
</dbReference>
<dbReference type="EMBL" id="LXJU01000037">
    <property type="protein sequence ID" value="OGE47760.1"/>
    <property type="molecule type" value="Genomic_DNA"/>
</dbReference>
<evidence type="ECO:0000256" key="1">
    <source>
        <dbReference type="ARBA" id="ARBA00023015"/>
    </source>
</evidence>
<keyword evidence="2" id="KW-0238">DNA-binding</keyword>
<feature type="compositionally biased region" description="Low complexity" evidence="5">
    <location>
        <begin position="63"/>
        <end position="78"/>
    </location>
</feature>
<dbReference type="Pfam" id="PF00172">
    <property type="entry name" value="Zn_clus"/>
    <property type="match status" value="1"/>
</dbReference>
<dbReference type="GO" id="GO:0001228">
    <property type="term" value="F:DNA-binding transcription activator activity, RNA polymerase II-specific"/>
    <property type="evidence" value="ECO:0007669"/>
    <property type="project" value="TreeGrafter"/>
</dbReference>
<feature type="compositionally biased region" description="Basic residues" evidence="5">
    <location>
        <begin position="1"/>
        <end position="10"/>
    </location>
</feature>
<evidence type="ECO:0000256" key="2">
    <source>
        <dbReference type="ARBA" id="ARBA00023125"/>
    </source>
</evidence>
<evidence type="ECO:0000313" key="8">
    <source>
        <dbReference type="Proteomes" id="UP000177622"/>
    </source>
</evidence>
<dbReference type="InterPro" id="IPR001138">
    <property type="entry name" value="Zn2Cys6_DnaBD"/>
</dbReference>
<dbReference type="AlphaFoldDB" id="A0A1F5L462"/>